<dbReference type="Gene3D" id="2.30.30.190">
    <property type="entry name" value="CAP Gly-rich-like domain"/>
    <property type="match status" value="1"/>
</dbReference>
<proteinExistence type="predicted"/>
<reference evidence="4 5" key="1">
    <citation type="submission" date="2019-02" db="EMBL/GenBank/DDBJ databases">
        <title>Genome sequencing of the rare red list fungi Phellinidium pouzarii.</title>
        <authorList>
            <person name="Buettner E."/>
            <person name="Kellner H."/>
        </authorList>
    </citation>
    <scope>NUCLEOTIDE SEQUENCE [LARGE SCALE GENOMIC DNA]</scope>
    <source>
        <strain evidence="4 5">DSM 108285</strain>
    </source>
</reference>
<evidence type="ECO:0000313" key="5">
    <source>
        <dbReference type="Proteomes" id="UP000308199"/>
    </source>
</evidence>
<dbReference type="PANTHER" id="PTHR45712:SF22">
    <property type="entry name" value="INSULIN-LIKE GROWTH FACTOR-BINDING PROTEIN COMPLEX ACID LABILE SUBUNIT"/>
    <property type="match status" value="1"/>
</dbReference>
<evidence type="ECO:0000256" key="2">
    <source>
        <dbReference type="ARBA" id="ARBA00022737"/>
    </source>
</evidence>
<feature type="domain" description="CAP-Gly" evidence="3">
    <location>
        <begin position="36"/>
        <end position="86"/>
    </location>
</feature>
<evidence type="ECO:0000256" key="1">
    <source>
        <dbReference type="ARBA" id="ARBA00022614"/>
    </source>
</evidence>
<dbReference type="Gene3D" id="3.80.10.10">
    <property type="entry name" value="Ribonuclease Inhibitor"/>
    <property type="match status" value="2"/>
</dbReference>
<sequence length="389" mass="43587">MISTFTLSMEPDDYRSPRIGRRIKVHEHTGTIRYIGEVQDTRGIWLGIEWDDPARGKHSGQKDGRQLVSPFSIFSLRVAGTGSFIRPSPSISYGQSFLHALISKYVDLPHTTGHKETVILGSSNGAIEVEAVGLDKVRAKLARFERLREISLDVDEVAWADPLGDIKKACPNVRSLDLSNSLLPSWDMVALIAAELSALRALSLNCNRFSTLTDTKIMHASFLGLKELRVDQTMISWPEVITLTSVMPNIEYLEVGYNDMKILGGTAFQNYTSATKLKILNFDGNELEEWSDVMMSTASFTTCIFIHASILMISTNEWIRLYDSLERLILTSNRIRRIMLAEPKKAILNIKHIGLQDNLLSSWHDIDALNEWVPELQTLNISGNPLVSG</sequence>
<accession>A0A4S4L5Q6</accession>
<dbReference type="SMART" id="SM01052">
    <property type="entry name" value="CAP_GLY"/>
    <property type="match status" value="1"/>
</dbReference>
<dbReference type="EMBL" id="SGPK01000180">
    <property type="protein sequence ID" value="THH06709.1"/>
    <property type="molecule type" value="Genomic_DNA"/>
</dbReference>
<dbReference type="Proteomes" id="UP000308199">
    <property type="component" value="Unassembled WGS sequence"/>
</dbReference>
<protein>
    <recommendedName>
        <fullName evidence="3">CAP-Gly domain-containing protein</fullName>
    </recommendedName>
</protein>
<comment type="caution">
    <text evidence="4">The sequence shown here is derived from an EMBL/GenBank/DDBJ whole genome shotgun (WGS) entry which is preliminary data.</text>
</comment>
<dbReference type="SUPFAM" id="SSF74924">
    <property type="entry name" value="Cap-Gly domain"/>
    <property type="match status" value="1"/>
</dbReference>
<dbReference type="AlphaFoldDB" id="A0A4S4L5Q6"/>
<name>A0A4S4L5Q6_9AGAM</name>
<gene>
    <name evidence="4" type="ORF">EW145_g3896</name>
</gene>
<dbReference type="InterPro" id="IPR032675">
    <property type="entry name" value="LRR_dom_sf"/>
</dbReference>
<dbReference type="PROSITE" id="PS50245">
    <property type="entry name" value="CAP_GLY_2"/>
    <property type="match status" value="1"/>
</dbReference>
<dbReference type="Pfam" id="PF01302">
    <property type="entry name" value="CAP_GLY"/>
    <property type="match status" value="1"/>
</dbReference>
<dbReference type="InterPro" id="IPR000938">
    <property type="entry name" value="CAP-Gly_domain"/>
</dbReference>
<dbReference type="InterPro" id="IPR036859">
    <property type="entry name" value="CAP-Gly_dom_sf"/>
</dbReference>
<dbReference type="InterPro" id="IPR050333">
    <property type="entry name" value="SLRP"/>
</dbReference>
<dbReference type="PANTHER" id="PTHR45712">
    <property type="entry name" value="AGAP008170-PA"/>
    <property type="match status" value="1"/>
</dbReference>
<keyword evidence="2" id="KW-0677">Repeat</keyword>
<evidence type="ECO:0000313" key="4">
    <source>
        <dbReference type="EMBL" id="THH06709.1"/>
    </source>
</evidence>
<keyword evidence="5" id="KW-1185">Reference proteome</keyword>
<evidence type="ECO:0000259" key="3">
    <source>
        <dbReference type="PROSITE" id="PS50245"/>
    </source>
</evidence>
<dbReference type="OrthoDB" id="5273213at2759"/>
<organism evidence="4 5">
    <name type="scientific">Phellinidium pouzarii</name>
    <dbReference type="NCBI Taxonomy" id="167371"/>
    <lineage>
        <taxon>Eukaryota</taxon>
        <taxon>Fungi</taxon>
        <taxon>Dikarya</taxon>
        <taxon>Basidiomycota</taxon>
        <taxon>Agaricomycotina</taxon>
        <taxon>Agaricomycetes</taxon>
        <taxon>Hymenochaetales</taxon>
        <taxon>Hymenochaetaceae</taxon>
        <taxon>Phellinidium</taxon>
    </lineage>
</organism>
<keyword evidence="1" id="KW-0433">Leucine-rich repeat</keyword>
<dbReference type="SUPFAM" id="SSF52047">
    <property type="entry name" value="RNI-like"/>
    <property type="match status" value="1"/>
</dbReference>